<feature type="compositionally biased region" description="Basic residues" evidence="1">
    <location>
        <begin position="92"/>
        <end position="101"/>
    </location>
</feature>
<feature type="region of interest" description="Disordered" evidence="1">
    <location>
        <begin position="69"/>
        <end position="102"/>
    </location>
</feature>
<feature type="region of interest" description="Disordered" evidence="1">
    <location>
        <begin position="1"/>
        <end position="36"/>
    </location>
</feature>
<dbReference type="Proteomes" id="UP000310200">
    <property type="component" value="Unassembled WGS sequence"/>
</dbReference>
<gene>
    <name evidence="2" type="ORF">DBV15_09928</name>
</gene>
<keyword evidence="3" id="KW-1185">Reference proteome</keyword>
<dbReference type="EMBL" id="QBLH01002303">
    <property type="protein sequence ID" value="TGZ48798.1"/>
    <property type="molecule type" value="Genomic_DNA"/>
</dbReference>
<feature type="compositionally biased region" description="Basic and acidic residues" evidence="1">
    <location>
        <begin position="69"/>
        <end position="91"/>
    </location>
</feature>
<dbReference type="AlphaFoldDB" id="A0A4S2KM16"/>
<reference evidence="2 3" key="1">
    <citation type="journal article" date="2019" name="Philos. Trans. R. Soc. Lond., B, Biol. Sci.">
        <title>Ant behaviour and brain gene expression of defending hosts depend on the ecological success of the intruding social parasite.</title>
        <authorList>
            <person name="Kaur R."/>
            <person name="Stoldt M."/>
            <person name="Jongepier E."/>
            <person name="Feldmeyer B."/>
            <person name="Menzel F."/>
            <person name="Bornberg-Bauer E."/>
            <person name="Foitzik S."/>
        </authorList>
    </citation>
    <scope>NUCLEOTIDE SEQUENCE [LARGE SCALE GENOMIC DNA]</scope>
    <source>
        <tissue evidence="2">Whole body</tissue>
    </source>
</reference>
<organism evidence="2 3">
    <name type="scientific">Temnothorax longispinosus</name>
    <dbReference type="NCBI Taxonomy" id="300112"/>
    <lineage>
        <taxon>Eukaryota</taxon>
        <taxon>Metazoa</taxon>
        <taxon>Ecdysozoa</taxon>
        <taxon>Arthropoda</taxon>
        <taxon>Hexapoda</taxon>
        <taxon>Insecta</taxon>
        <taxon>Pterygota</taxon>
        <taxon>Neoptera</taxon>
        <taxon>Endopterygota</taxon>
        <taxon>Hymenoptera</taxon>
        <taxon>Apocrita</taxon>
        <taxon>Aculeata</taxon>
        <taxon>Formicoidea</taxon>
        <taxon>Formicidae</taxon>
        <taxon>Myrmicinae</taxon>
        <taxon>Temnothorax</taxon>
    </lineage>
</organism>
<evidence type="ECO:0000313" key="3">
    <source>
        <dbReference type="Proteomes" id="UP000310200"/>
    </source>
</evidence>
<evidence type="ECO:0000256" key="1">
    <source>
        <dbReference type="SAM" id="MobiDB-lite"/>
    </source>
</evidence>
<sequence>MFHLAVRRGERSAGGKGTTRAGGKGKGRTREDWYRPRVQGHECEGYRTSLPPGRANLSDTVRRHSLFHARKEEMEEEEHRVKGNVEEEKERTNRKREKGRKSFNVLSENIIFQKLHASTG</sequence>
<proteinExistence type="predicted"/>
<protein>
    <submittedName>
        <fullName evidence="2">Uncharacterized protein</fullName>
    </submittedName>
</protein>
<name>A0A4S2KM16_9HYME</name>
<accession>A0A4S2KM16</accession>
<comment type="caution">
    <text evidence="2">The sequence shown here is derived from an EMBL/GenBank/DDBJ whole genome shotgun (WGS) entry which is preliminary data.</text>
</comment>
<evidence type="ECO:0000313" key="2">
    <source>
        <dbReference type="EMBL" id="TGZ48798.1"/>
    </source>
</evidence>
<feature type="compositionally biased region" description="Gly residues" evidence="1">
    <location>
        <begin position="14"/>
        <end position="24"/>
    </location>
</feature>